<name>F6QQ72_CIOIN</name>
<reference evidence="7" key="2">
    <citation type="submission" date="2025-08" db="UniProtKB">
        <authorList>
            <consortium name="Ensembl"/>
        </authorList>
    </citation>
    <scope>IDENTIFICATION</scope>
</reference>
<evidence type="ECO:0000256" key="4">
    <source>
        <dbReference type="ARBA" id="ARBA00023008"/>
    </source>
</evidence>
<evidence type="ECO:0000256" key="2">
    <source>
        <dbReference type="ARBA" id="ARBA00009928"/>
    </source>
</evidence>
<evidence type="ECO:0000256" key="5">
    <source>
        <dbReference type="ARBA" id="ARBA00023101"/>
    </source>
</evidence>
<dbReference type="InterPro" id="IPR002227">
    <property type="entry name" value="Tyrosinase_Cu-bd"/>
</dbReference>
<evidence type="ECO:0000313" key="7">
    <source>
        <dbReference type="Ensembl" id="ENSCINP00000025546.2"/>
    </source>
</evidence>
<dbReference type="GO" id="GO:0046872">
    <property type="term" value="F:metal ion binding"/>
    <property type="evidence" value="ECO:0007669"/>
    <property type="project" value="UniProtKB-KW"/>
</dbReference>
<dbReference type="InParanoid" id="F6QQ72"/>
<dbReference type="InterPro" id="IPR050316">
    <property type="entry name" value="Tyrosinase/Hemocyanin"/>
</dbReference>
<dbReference type="KEGG" id="cin:100180488"/>
<evidence type="ECO:0000259" key="6">
    <source>
        <dbReference type="Pfam" id="PF00264"/>
    </source>
</evidence>
<dbReference type="AlphaFoldDB" id="F6QQ72"/>
<dbReference type="InterPro" id="IPR008922">
    <property type="entry name" value="Di-copper_centre_dom_sf"/>
</dbReference>
<comment type="subcellular location">
    <subcellularLocation>
        <location evidence="1">Melanosome membrane</location>
        <topology evidence="1">Single-pass type I membrane protein</topology>
    </subcellularLocation>
</comment>
<dbReference type="PANTHER" id="PTHR11474">
    <property type="entry name" value="TYROSINASE FAMILY MEMBER"/>
    <property type="match status" value="1"/>
</dbReference>
<reference evidence="7" key="3">
    <citation type="submission" date="2025-09" db="UniProtKB">
        <authorList>
            <consortium name="Ensembl"/>
        </authorList>
    </citation>
    <scope>IDENTIFICATION</scope>
</reference>
<proteinExistence type="inferred from homology"/>
<evidence type="ECO:0000256" key="1">
    <source>
        <dbReference type="ARBA" id="ARBA00004573"/>
    </source>
</evidence>
<sequence>MFLPWHRLIMVQLELGLSRHMKNKTLGIPYWDWTDPIYKGLPDLVKNPTIYDPILKKYVPNPFYRTYIPSHAPVNNKTLYNYRLVVKAGYTKNHLMLTNVIEALNMPNYKKFDFTSVHSHDDIHNCVCDAFNKIGVNCTYSMVTTDFAAFDALFFLHHSQMDRLFALFAHLRELLGQQDWTKASFLQAYKNAPEFDFFNRSDVSGSWDWPMSPFCNASMNPSYVTLNKDSWTVGNSYYYQELFGYKYDTFDLARRDWKLLLKDLKCSFNSNNFGHPSPFISKLGEGLGIIYKTKEKFTFSCTT</sequence>
<keyword evidence="3" id="KW-0479">Metal-binding</keyword>
<dbReference type="GeneTree" id="ENSGT00940000155336"/>
<reference evidence="8" key="1">
    <citation type="journal article" date="2002" name="Science">
        <title>The draft genome of Ciona intestinalis: insights into chordate and vertebrate origins.</title>
        <authorList>
            <person name="Dehal P."/>
            <person name="Satou Y."/>
            <person name="Campbell R.K."/>
            <person name="Chapman J."/>
            <person name="Degnan B."/>
            <person name="De Tomaso A."/>
            <person name="Davidson B."/>
            <person name="Di Gregorio A."/>
            <person name="Gelpke M."/>
            <person name="Goodstein D.M."/>
            <person name="Harafuji N."/>
            <person name="Hastings K.E."/>
            <person name="Ho I."/>
            <person name="Hotta K."/>
            <person name="Huang W."/>
            <person name="Kawashima T."/>
            <person name="Lemaire P."/>
            <person name="Martinez D."/>
            <person name="Meinertzhagen I.A."/>
            <person name="Necula S."/>
            <person name="Nonaka M."/>
            <person name="Putnam N."/>
            <person name="Rash S."/>
            <person name="Saiga H."/>
            <person name="Satake M."/>
            <person name="Terry A."/>
            <person name="Yamada L."/>
            <person name="Wang H.G."/>
            <person name="Awazu S."/>
            <person name="Azumi K."/>
            <person name="Boore J."/>
            <person name="Branno M."/>
            <person name="Chin-Bow S."/>
            <person name="DeSantis R."/>
            <person name="Doyle S."/>
            <person name="Francino P."/>
            <person name="Keys D.N."/>
            <person name="Haga S."/>
            <person name="Hayashi H."/>
            <person name="Hino K."/>
            <person name="Imai K.S."/>
            <person name="Inaba K."/>
            <person name="Kano S."/>
            <person name="Kobayashi K."/>
            <person name="Kobayashi M."/>
            <person name="Lee B.I."/>
            <person name="Makabe K.W."/>
            <person name="Manohar C."/>
            <person name="Matassi G."/>
            <person name="Medina M."/>
            <person name="Mochizuki Y."/>
            <person name="Mount S."/>
            <person name="Morishita T."/>
            <person name="Miura S."/>
            <person name="Nakayama A."/>
            <person name="Nishizaka S."/>
            <person name="Nomoto H."/>
            <person name="Ohta F."/>
            <person name="Oishi K."/>
            <person name="Rigoutsos I."/>
            <person name="Sano M."/>
            <person name="Sasaki A."/>
            <person name="Sasakura Y."/>
            <person name="Shoguchi E."/>
            <person name="Shin-i T."/>
            <person name="Spagnuolo A."/>
            <person name="Stainier D."/>
            <person name="Suzuki M.M."/>
            <person name="Tassy O."/>
            <person name="Takatori N."/>
            <person name="Tokuoka M."/>
            <person name="Yagi K."/>
            <person name="Yoshizaki F."/>
            <person name="Wada S."/>
            <person name="Zhang C."/>
            <person name="Hyatt P.D."/>
            <person name="Larimer F."/>
            <person name="Detter C."/>
            <person name="Doggett N."/>
            <person name="Glavina T."/>
            <person name="Hawkins T."/>
            <person name="Richardson P."/>
            <person name="Lucas S."/>
            <person name="Kohara Y."/>
            <person name="Levine M."/>
            <person name="Satoh N."/>
            <person name="Rokhsar D.S."/>
        </authorList>
    </citation>
    <scope>NUCLEOTIDE SEQUENCE [LARGE SCALE GENOMIC DNA]</scope>
</reference>
<dbReference type="GeneID" id="100180488"/>
<dbReference type="GO" id="GO:0042438">
    <property type="term" value="P:melanin biosynthetic process"/>
    <property type="evidence" value="ECO:0007669"/>
    <property type="project" value="UniProtKB-KW"/>
</dbReference>
<dbReference type="Ensembl" id="ENSCINT00000025792.2">
    <property type="protein sequence ID" value="ENSCINP00000025546.2"/>
    <property type="gene ID" value="ENSCING00000020010.1"/>
</dbReference>
<dbReference type="GO" id="GO:0031410">
    <property type="term" value="C:cytoplasmic vesicle"/>
    <property type="evidence" value="ECO:0007669"/>
    <property type="project" value="UniProtKB-ARBA"/>
</dbReference>
<keyword evidence="5" id="KW-0470">Melanin biosynthesis</keyword>
<dbReference type="OrthoDB" id="6132182at2759"/>
<protein>
    <recommendedName>
        <fullName evidence="6">Tyrosinase copper-binding domain-containing protein</fullName>
    </recommendedName>
</protein>
<dbReference type="PANTHER" id="PTHR11474:SF126">
    <property type="entry name" value="TYROSINASE-LIKE PROTEIN TYR-1-RELATED"/>
    <property type="match status" value="1"/>
</dbReference>
<keyword evidence="4" id="KW-0186">Copper</keyword>
<dbReference type="Gene3D" id="1.10.1280.10">
    <property type="entry name" value="Di-copper center containing domain from catechol oxidase"/>
    <property type="match status" value="1"/>
</dbReference>
<dbReference type="GO" id="GO:0004503">
    <property type="term" value="F:tyrosinase activity"/>
    <property type="evidence" value="ECO:0000318"/>
    <property type="project" value="GO_Central"/>
</dbReference>
<feature type="domain" description="Tyrosinase copper-binding" evidence="6">
    <location>
        <begin position="1"/>
        <end position="169"/>
    </location>
</feature>
<accession>A0A1W2W3F4</accession>
<dbReference type="SUPFAM" id="SSF48056">
    <property type="entry name" value="Di-copper centre-containing domain"/>
    <property type="match status" value="1"/>
</dbReference>
<dbReference type="Proteomes" id="UP000008144">
    <property type="component" value="Unassembled WGS sequence"/>
</dbReference>
<dbReference type="STRING" id="7719.ENSCINP00000025546"/>
<organism evidence="7 8">
    <name type="scientific">Ciona intestinalis</name>
    <name type="common">Transparent sea squirt</name>
    <name type="synonym">Ascidia intestinalis</name>
    <dbReference type="NCBI Taxonomy" id="7719"/>
    <lineage>
        <taxon>Eukaryota</taxon>
        <taxon>Metazoa</taxon>
        <taxon>Chordata</taxon>
        <taxon>Tunicata</taxon>
        <taxon>Ascidiacea</taxon>
        <taxon>Phlebobranchia</taxon>
        <taxon>Cionidae</taxon>
        <taxon>Ciona</taxon>
    </lineage>
</organism>
<dbReference type="HOGENOM" id="CLU_053703_0_0_1"/>
<evidence type="ECO:0000256" key="3">
    <source>
        <dbReference type="ARBA" id="ARBA00022723"/>
    </source>
</evidence>
<dbReference type="OMA" id="GQQDWTK"/>
<dbReference type="Pfam" id="PF00264">
    <property type="entry name" value="Tyrosinase"/>
    <property type="match status" value="1"/>
</dbReference>
<accession>F6QQ72</accession>
<evidence type="ECO:0000313" key="8">
    <source>
        <dbReference type="Proteomes" id="UP000008144"/>
    </source>
</evidence>
<keyword evidence="8" id="KW-1185">Reference proteome</keyword>
<comment type="similarity">
    <text evidence="2">Belongs to the tyrosinase family.</text>
</comment>
<dbReference type="FunFam" id="1.10.1280.10:FF:000014">
    <property type="entry name" value="hemocyanin A-type, units Ode to Odg-like"/>
    <property type="match status" value="1"/>
</dbReference>